<evidence type="ECO:0000313" key="2">
    <source>
        <dbReference type="Proteomes" id="UP000546213"/>
    </source>
</evidence>
<dbReference type="OrthoDB" id="6606584at2759"/>
<gene>
    <name evidence="1" type="ORF">FPCIR_8429</name>
</gene>
<comment type="caution">
    <text evidence="1">The sequence shown here is derived from an EMBL/GenBank/DDBJ whole genome shotgun (WGS) entry which is preliminary data.</text>
</comment>
<evidence type="ECO:0000313" key="1">
    <source>
        <dbReference type="EMBL" id="KAF5585161.1"/>
    </source>
</evidence>
<sequence>MGSQTDSGHWNNADHVMYAFSVGNKDYLFAHNITTFYWFIQELLPDGKMGGETQQDHWATRYGAQLPFTIGDTQYIHS</sequence>
<dbReference type="AlphaFoldDB" id="A0A8H5L6L0"/>
<keyword evidence="2" id="KW-1185">Reference proteome</keyword>
<proteinExistence type="predicted"/>
<accession>A0A8H5L6L0</accession>
<dbReference type="Proteomes" id="UP000546213">
    <property type="component" value="Unassembled WGS sequence"/>
</dbReference>
<organism evidence="1 2">
    <name type="scientific">Fusarium pseudocircinatum</name>
    <dbReference type="NCBI Taxonomy" id="56676"/>
    <lineage>
        <taxon>Eukaryota</taxon>
        <taxon>Fungi</taxon>
        <taxon>Dikarya</taxon>
        <taxon>Ascomycota</taxon>
        <taxon>Pezizomycotina</taxon>
        <taxon>Sordariomycetes</taxon>
        <taxon>Hypocreomycetidae</taxon>
        <taxon>Hypocreales</taxon>
        <taxon>Nectriaceae</taxon>
        <taxon>Fusarium</taxon>
        <taxon>Fusarium fujikuroi species complex</taxon>
    </lineage>
</organism>
<name>A0A8H5L6L0_9HYPO</name>
<protein>
    <submittedName>
        <fullName evidence="1">Uncharacterized protein</fullName>
    </submittedName>
</protein>
<reference evidence="1 2" key="1">
    <citation type="submission" date="2020-05" db="EMBL/GenBank/DDBJ databases">
        <title>Identification and distribution of gene clusters putatively required for synthesis of sphingolipid metabolism inhibitors in phylogenetically diverse species of the filamentous fungus Fusarium.</title>
        <authorList>
            <person name="Kim H.-S."/>
            <person name="Busman M."/>
            <person name="Brown D.W."/>
            <person name="Divon H."/>
            <person name="Uhlig S."/>
            <person name="Proctor R.H."/>
        </authorList>
    </citation>
    <scope>NUCLEOTIDE SEQUENCE [LARGE SCALE GENOMIC DNA]</scope>
    <source>
        <strain evidence="1 2">NRRL 36939</strain>
    </source>
</reference>
<dbReference type="EMBL" id="JAAOAS010000212">
    <property type="protein sequence ID" value="KAF5585161.1"/>
    <property type="molecule type" value="Genomic_DNA"/>
</dbReference>